<dbReference type="InterPro" id="IPR011009">
    <property type="entry name" value="Kinase-like_dom_sf"/>
</dbReference>
<dbReference type="InterPro" id="IPR046959">
    <property type="entry name" value="PRK1-6/SRF4-like"/>
</dbReference>
<dbReference type="Pfam" id="PF00069">
    <property type="entry name" value="Pkinase"/>
    <property type="match status" value="1"/>
</dbReference>
<dbReference type="EMBL" id="OZ034819">
    <property type="protein sequence ID" value="CAL1395741.1"/>
    <property type="molecule type" value="Genomic_DNA"/>
</dbReference>
<dbReference type="PANTHER" id="PTHR48007">
    <property type="entry name" value="LEUCINE-RICH REPEAT RECEPTOR-LIKE PROTEIN KINASE PXC1"/>
    <property type="match status" value="1"/>
</dbReference>
<evidence type="ECO:0000313" key="3">
    <source>
        <dbReference type="Proteomes" id="UP001497516"/>
    </source>
</evidence>
<sequence>MKKIIGAVRGITHIHSQFDGTTSTSTAGGAESVHGNIKSSNVLLTANLDACISDVGLAPLMNFPATMYRTMGYRAPEVIETRKPSQKSDVYRLGVLLLEALTGKTLMRGPLGGGGAYDEVVDLPR</sequence>
<proteinExistence type="predicted"/>
<dbReference type="AlphaFoldDB" id="A0AAV2FBS8"/>
<dbReference type="Gene3D" id="1.10.510.10">
    <property type="entry name" value="Transferase(Phosphotransferase) domain 1"/>
    <property type="match status" value="1"/>
</dbReference>
<protein>
    <recommendedName>
        <fullName evidence="1">Protein kinase domain-containing protein</fullName>
    </recommendedName>
</protein>
<dbReference type="GO" id="GO:0004672">
    <property type="term" value="F:protein kinase activity"/>
    <property type="evidence" value="ECO:0007669"/>
    <property type="project" value="InterPro"/>
</dbReference>
<dbReference type="PROSITE" id="PS50011">
    <property type="entry name" value="PROTEIN_KINASE_DOM"/>
    <property type="match status" value="1"/>
</dbReference>
<dbReference type="Proteomes" id="UP001497516">
    <property type="component" value="Chromosome 6"/>
</dbReference>
<organism evidence="2 3">
    <name type="scientific">Linum trigynum</name>
    <dbReference type="NCBI Taxonomy" id="586398"/>
    <lineage>
        <taxon>Eukaryota</taxon>
        <taxon>Viridiplantae</taxon>
        <taxon>Streptophyta</taxon>
        <taxon>Embryophyta</taxon>
        <taxon>Tracheophyta</taxon>
        <taxon>Spermatophyta</taxon>
        <taxon>Magnoliopsida</taxon>
        <taxon>eudicotyledons</taxon>
        <taxon>Gunneridae</taxon>
        <taxon>Pentapetalae</taxon>
        <taxon>rosids</taxon>
        <taxon>fabids</taxon>
        <taxon>Malpighiales</taxon>
        <taxon>Linaceae</taxon>
        <taxon>Linum</taxon>
    </lineage>
</organism>
<name>A0AAV2FBS8_9ROSI</name>
<dbReference type="InterPro" id="IPR000719">
    <property type="entry name" value="Prot_kinase_dom"/>
</dbReference>
<dbReference type="PANTHER" id="PTHR48007:SF4">
    <property type="entry name" value="LEUCINE-RICH REPEAT RECEPTOR-LIKE PROTEIN KINASE PXC1"/>
    <property type="match status" value="1"/>
</dbReference>
<gene>
    <name evidence="2" type="ORF">LTRI10_LOCUS36151</name>
</gene>
<dbReference type="GO" id="GO:0005524">
    <property type="term" value="F:ATP binding"/>
    <property type="evidence" value="ECO:0007669"/>
    <property type="project" value="InterPro"/>
</dbReference>
<dbReference type="SUPFAM" id="SSF56112">
    <property type="entry name" value="Protein kinase-like (PK-like)"/>
    <property type="match status" value="1"/>
</dbReference>
<feature type="domain" description="Protein kinase" evidence="1">
    <location>
        <begin position="1"/>
        <end position="125"/>
    </location>
</feature>
<accession>A0AAV2FBS8</accession>
<evidence type="ECO:0000313" key="2">
    <source>
        <dbReference type="EMBL" id="CAL1395741.1"/>
    </source>
</evidence>
<keyword evidence="3" id="KW-1185">Reference proteome</keyword>
<evidence type="ECO:0000259" key="1">
    <source>
        <dbReference type="PROSITE" id="PS50011"/>
    </source>
</evidence>
<reference evidence="2 3" key="1">
    <citation type="submission" date="2024-04" db="EMBL/GenBank/DDBJ databases">
        <authorList>
            <person name="Fracassetti M."/>
        </authorList>
    </citation>
    <scope>NUCLEOTIDE SEQUENCE [LARGE SCALE GENOMIC DNA]</scope>
</reference>